<organism evidence="1 2">
    <name type="scientific">Planctopirus limnophila (strain ATCC 43296 / DSM 3776 / IFAM 1008 / Mu 290)</name>
    <name type="common">Planctomyces limnophilus</name>
    <dbReference type="NCBI Taxonomy" id="521674"/>
    <lineage>
        <taxon>Bacteria</taxon>
        <taxon>Pseudomonadati</taxon>
        <taxon>Planctomycetota</taxon>
        <taxon>Planctomycetia</taxon>
        <taxon>Planctomycetales</taxon>
        <taxon>Planctomycetaceae</taxon>
        <taxon>Planctopirus</taxon>
    </lineage>
</organism>
<protein>
    <submittedName>
        <fullName evidence="1">Uncharacterized protein</fullName>
    </submittedName>
</protein>
<reference evidence="1 2" key="1">
    <citation type="journal article" date="2010" name="Stand. Genomic Sci.">
        <title>Complete genome sequence of Planctomyces limnophilus type strain (Mu 290).</title>
        <authorList>
            <person name="Labutti K."/>
            <person name="Sikorski J."/>
            <person name="Schneider S."/>
            <person name="Nolan M."/>
            <person name="Lucas S."/>
            <person name="Glavina Del Rio T."/>
            <person name="Tice H."/>
            <person name="Cheng J.F."/>
            <person name="Goodwin L."/>
            <person name="Pitluck S."/>
            <person name="Liolios K."/>
            <person name="Ivanova N."/>
            <person name="Mavromatis K."/>
            <person name="Mikhailova N."/>
            <person name="Pati A."/>
            <person name="Chen A."/>
            <person name="Palaniappan K."/>
            <person name="Land M."/>
            <person name="Hauser L."/>
            <person name="Chang Y.J."/>
            <person name="Jeffries C.D."/>
            <person name="Tindall B.J."/>
            <person name="Rohde M."/>
            <person name="Goker M."/>
            <person name="Woyke T."/>
            <person name="Bristow J."/>
            <person name="Eisen J.A."/>
            <person name="Markowitz V."/>
            <person name="Hugenholtz P."/>
            <person name="Kyrpides N.C."/>
            <person name="Klenk H.P."/>
            <person name="Lapidus A."/>
        </authorList>
    </citation>
    <scope>NUCLEOTIDE SEQUENCE [LARGE SCALE GENOMIC DNA]</scope>
    <source>
        <strain evidence="2">ATCC 43296 / DSM 3776 / IFAM 1008 / 290</strain>
    </source>
</reference>
<dbReference type="EMBL" id="CP001744">
    <property type="protein sequence ID" value="ADG69869.1"/>
    <property type="molecule type" value="Genomic_DNA"/>
</dbReference>
<proteinExistence type="predicted"/>
<accession>D5SY76</accession>
<name>D5SY76_PLAL2</name>
<gene>
    <name evidence="1" type="ordered locus">Plim_4058</name>
</gene>
<sequence>MQNLFLQFTKRSKLIPKISVNPNRRSGVFKPEGVLPRSWLLHNITILPLSSAPTQPDSPHLATRPV</sequence>
<keyword evidence="2" id="KW-1185">Reference proteome</keyword>
<dbReference type="KEGG" id="plm:Plim_4058"/>
<dbReference type="Proteomes" id="UP000002220">
    <property type="component" value="Chromosome"/>
</dbReference>
<dbReference type="HOGENOM" id="CLU_2827450_0_0_0"/>
<dbReference type="AlphaFoldDB" id="D5SY76"/>
<evidence type="ECO:0000313" key="2">
    <source>
        <dbReference type="Proteomes" id="UP000002220"/>
    </source>
</evidence>
<dbReference type="STRING" id="521674.Plim_4058"/>
<evidence type="ECO:0000313" key="1">
    <source>
        <dbReference type="EMBL" id="ADG69869.1"/>
    </source>
</evidence>